<dbReference type="SUPFAM" id="SSF143422">
    <property type="entry name" value="Transposase IS200-like"/>
    <property type="match status" value="1"/>
</dbReference>
<protein>
    <recommendedName>
        <fullName evidence="1">Transposase IS200-like domain-containing protein</fullName>
    </recommendedName>
</protein>
<gene>
    <name evidence="2" type="ORF">US94_C0001G0051</name>
</gene>
<feature type="domain" description="Transposase IS200-like" evidence="1">
    <location>
        <begin position="8"/>
        <end position="147"/>
    </location>
</feature>
<dbReference type="SMART" id="SM01321">
    <property type="entry name" value="Y1_Tnp"/>
    <property type="match status" value="1"/>
</dbReference>
<dbReference type="InterPro" id="IPR036515">
    <property type="entry name" value="Transposase_17_sf"/>
</dbReference>
<name>A0A0G0KGQ3_9BACT</name>
<reference evidence="2 3" key="1">
    <citation type="journal article" date="2015" name="Nature">
        <title>rRNA introns, odd ribosomes, and small enigmatic genomes across a large radiation of phyla.</title>
        <authorList>
            <person name="Brown C.T."/>
            <person name="Hug L.A."/>
            <person name="Thomas B.C."/>
            <person name="Sharon I."/>
            <person name="Castelle C.J."/>
            <person name="Singh A."/>
            <person name="Wilkins M.J."/>
            <person name="Williams K.H."/>
            <person name="Banfield J.F."/>
        </authorList>
    </citation>
    <scope>NUCLEOTIDE SEQUENCE [LARGE SCALE GENOMIC DNA]</scope>
</reference>
<evidence type="ECO:0000313" key="3">
    <source>
        <dbReference type="Proteomes" id="UP000034498"/>
    </source>
</evidence>
<accession>A0A0G0KGQ3</accession>
<dbReference type="GO" id="GO:0006313">
    <property type="term" value="P:DNA transposition"/>
    <property type="evidence" value="ECO:0007669"/>
    <property type="project" value="InterPro"/>
</dbReference>
<dbReference type="GO" id="GO:0004803">
    <property type="term" value="F:transposase activity"/>
    <property type="evidence" value="ECO:0007669"/>
    <property type="project" value="InterPro"/>
</dbReference>
<evidence type="ECO:0000259" key="1">
    <source>
        <dbReference type="SMART" id="SM01321"/>
    </source>
</evidence>
<sequence>MYVKPVYANDHLYHVYNRGVAKQNLFDFDFDYLRLLKTFSFYLENKDKLRLSKIDKTEIDKILRIEPQKPLVEIYAYCLMPNHFHLLLRQIVDNGISIFMRRSLDSYTRYYNEKNDRVGTLTQGRFRVVMIESDEQLIHLSRYLHLNPYTSGICNDSSSYSWSSYHHYLNNTNDRLCHSGFILKIIGSPKNYREFVEDYASYARDLTRIKDLLHE</sequence>
<organism evidence="2 3">
    <name type="scientific">Berkelbacteria bacterium GW2011_GWB1_38_5</name>
    <dbReference type="NCBI Taxonomy" id="1618336"/>
    <lineage>
        <taxon>Bacteria</taxon>
        <taxon>Candidatus Berkelbacteria</taxon>
    </lineage>
</organism>
<dbReference type="AlphaFoldDB" id="A0A0G0KGQ3"/>
<dbReference type="PANTHER" id="PTHR34322:SF2">
    <property type="entry name" value="TRANSPOSASE IS200-LIKE DOMAIN-CONTAINING PROTEIN"/>
    <property type="match status" value="1"/>
</dbReference>
<dbReference type="InterPro" id="IPR002686">
    <property type="entry name" value="Transposase_17"/>
</dbReference>
<dbReference type="PANTHER" id="PTHR34322">
    <property type="entry name" value="TRANSPOSASE, Y1_TNP DOMAIN-CONTAINING"/>
    <property type="match status" value="1"/>
</dbReference>
<dbReference type="GO" id="GO:0003677">
    <property type="term" value="F:DNA binding"/>
    <property type="evidence" value="ECO:0007669"/>
    <property type="project" value="InterPro"/>
</dbReference>
<evidence type="ECO:0000313" key="2">
    <source>
        <dbReference type="EMBL" id="KKQ74650.1"/>
    </source>
</evidence>
<comment type="caution">
    <text evidence="2">The sequence shown here is derived from an EMBL/GenBank/DDBJ whole genome shotgun (WGS) entry which is preliminary data.</text>
</comment>
<dbReference type="Proteomes" id="UP000034498">
    <property type="component" value="Unassembled WGS sequence"/>
</dbReference>
<dbReference type="Pfam" id="PF01797">
    <property type="entry name" value="Y1_Tnp"/>
    <property type="match status" value="1"/>
</dbReference>
<dbReference type="EMBL" id="LBUX01000001">
    <property type="protein sequence ID" value="KKQ74650.1"/>
    <property type="molecule type" value="Genomic_DNA"/>
</dbReference>
<dbReference type="Gene3D" id="3.30.70.1290">
    <property type="entry name" value="Transposase IS200-like"/>
    <property type="match status" value="1"/>
</dbReference>
<proteinExistence type="predicted"/>